<keyword evidence="3" id="KW-1185">Reference proteome</keyword>
<evidence type="ECO:0000313" key="2">
    <source>
        <dbReference type="EMBL" id="TGB03562.1"/>
    </source>
</evidence>
<dbReference type="AlphaFoldDB" id="A0A4Z0GZA8"/>
<feature type="transmembrane region" description="Helical" evidence="1">
    <location>
        <begin position="12"/>
        <end position="39"/>
    </location>
</feature>
<keyword evidence="1" id="KW-0472">Membrane</keyword>
<dbReference type="RefSeq" id="WP_135326293.1">
    <property type="nucleotide sequence ID" value="NZ_SRJC01000001.1"/>
</dbReference>
<comment type="caution">
    <text evidence="2">The sequence shown here is derived from an EMBL/GenBank/DDBJ whole genome shotgun (WGS) entry which is preliminary data.</text>
</comment>
<dbReference type="EMBL" id="SRJC01000001">
    <property type="protein sequence ID" value="TGB03562.1"/>
    <property type="molecule type" value="Genomic_DNA"/>
</dbReference>
<keyword evidence="1" id="KW-1133">Transmembrane helix</keyword>
<keyword evidence="1" id="KW-0812">Transmembrane</keyword>
<name>A0A4Z0GZA8_9BACI</name>
<gene>
    <name evidence="2" type="ORF">E4663_00730</name>
</gene>
<feature type="transmembrane region" description="Helical" evidence="1">
    <location>
        <begin position="59"/>
        <end position="81"/>
    </location>
</feature>
<proteinExistence type="predicted"/>
<organism evidence="2 3">
    <name type="scientific">Halobacillus salinus</name>
    <dbReference type="NCBI Taxonomy" id="192814"/>
    <lineage>
        <taxon>Bacteria</taxon>
        <taxon>Bacillati</taxon>
        <taxon>Bacillota</taxon>
        <taxon>Bacilli</taxon>
        <taxon>Bacillales</taxon>
        <taxon>Bacillaceae</taxon>
        <taxon>Halobacillus</taxon>
    </lineage>
</organism>
<dbReference type="Proteomes" id="UP000297982">
    <property type="component" value="Unassembled WGS sequence"/>
</dbReference>
<protein>
    <submittedName>
        <fullName evidence="2">Uncharacterized protein</fullName>
    </submittedName>
</protein>
<evidence type="ECO:0000313" key="3">
    <source>
        <dbReference type="Proteomes" id="UP000297982"/>
    </source>
</evidence>
<reference evidence="2 3" key="1">
    <citation type="journal article" date="2003" name="Int. J. Syst. Evol. Microbiol.">
        <title>Halobacillus salinus sp. nov., isolated from a salt lake on the coast of the East Sea in Korea.</title>
        <authorList>
            <person name="Yoon J.H."/>
            <person name="Kang K.H."/>
            <person name="Park Y.H."/>
        </authorList>
    </citation>
    <scope>NUCLEOTIDE SEQUENCE [LARGE SCALE GENOMIC DNA]</scope>
    <source>
        <strain evidence="2 3">HSL-3</strain>
    </source>
</reference>
<sequence>MKKVSKYLSNSLLLISIIMILLVLFIDVPFTWMNIWLFLAPSLVIQEYTQLPPKGKRRVYSFVYISVASVMFGIATLSLFIDG</sequence>
<evidence type="ECO:0000256" key="1">
    <source>
        <dbReference type="SAM" id="Phobius"/>
    </source>
</evidence>
<accession>A0A4Z0GZA8</accession>